<reference evidence="1 2" key="1">
    <citation type="submission" date="2023-04" db="EMBL/GenBank/DDBJ databases">
        <title>Draft genome sequence of acteroides sedimenti strain YN3PY1.</title>
        <authorList>
            <person name="Yoshida N."/>
        </authorList>
    </citation>
    <scope>NUCLEOTIDE SEQUENCE [LARGE SCALE GENOMIC DNA]</scope>
    <source>
        <strain evidence="1 2">YN3PY1</strain>
    </source>
</reference>
<proteinExistence type="predicted"/>
<evidence type="ECO:0000313" key="2">
    <source>
        <dbReference type="Proteomes" id="UP001496674"/>
    </source>
</evidence>
<keyword evidence="2" id="KW-1185">Reference proteome</keyword>
<dbReference type="RefSeq" id="WP_353334316.1">
    <property type="nucleotide sequence ID" value="NZ_AP028055.1"/>
</dbReference>
<accession>A0ABN6Z3H8</accession>
<sequence>MMQKLLNKAIDEKSLIGIRTNKLDWGQTIIGYIVELNESDFTINEIDEYGMLIGNTVIQMIDVLHLEYNDRYQKRLQFTFENSGTFNPNSCVTIWKEGNELMPHLNMLKETDKLCTFFLNEDDYVIGFLQDITEDQILIRNVGEEGDDDGVSCYYLENFIGIRIDSLAEQKINLLYKNKSIFY</sequence>
<organism evidence="1 2">
    <name type="scientific">Bacteroides sedimenti</name>
    <dbReference type="NCBI Taxonomy" id="2136147"/>
    <lineage>
        <taxon>Bacteria</taxon>
        <taxon>Pseudomonadati</taxon>
        <taxon>Bacteroidota</taxon>
        <taxon>Bacteroidia</taxon>
        <taxon>Bacteroidales</taxon>
        <taxon>Bacteroidaceae</taxon>
        <taxon>Bacteroides</taxon>
    </lineage>
</organism>
<dbReference type="Proteomes" id="UP001496674">
    <property type="component" value="Chromosome"/>
</dbReference>
<name>A0ABN6Z3H8_9BACE</name>
<evidence type="ECO:0008006" key="3">
    <source>
        <dbReference type="Google" id="ProtNLM"/>
    </source>
</evidence>
<evidence type="ECO:0000313" key="1">
    <source>
        <dbReference type="EMBL" id="BEG99117.1"/>
    </source>
</evidence>
<gene>
    <name evidence="1" type="ORF">BSYN_13820</name>
</gene>
<protein>
    <recommendedName>
        <fullName evidence="3">Ribosome maturation factor RimM</fullName>
    </recommendedName>
</protein>
<dbReference type="EMBL" id="AP028055">
    <property type="protein sequence ID" value="BEG99117.1"/>
    <property type="molecule type" value="Genomic_DNA"/>
</dbReference>